<comment type="caution">
    <text evidence="7">The sequence shown here is derived from an EMBL/GenBank/DDBJ whole genome shotgun (WGS) entry which is preliminary data.</text>
</comment>
<dbReference type="GO" id="GO:0005886">
    <property type="term" value="C:plasma membrane"/>
    <property type="evidence" value="ECO:0007669"/>
    <property type="project" value="TreeGrafter"/>
</dbReference>
<gene>
    <name evidence="7" type="ORF">F8M41_017263</name>
</gene>
<feature type="domain" description="G-protein coupled receptors family 1 profile" evidence="6">
    <location>
        <begin position="27"/>
        <end position="266"/>
    </location>
</feature>
<evidence type="ECO:0000256" key="2">
    <source>
        <dbReference type="ARBA" id="ARBA00022692"/>
    </source>
</evidence>
<feature type="transmembrane region" description="Helical" evidence="5">
    <location>
        <begin position="58"/>
        <end position="80"/>
    </location>
</feature>
<dbReference type="PANTHER" id="PTHR23112">
    <property type="entry name" value="G PROTEIN-COUPLED RECEPTOR 157-RELATED"/>
    <property type="match status" value="1"/>
</dbReference>
<proteinExistence type="predicted"/>
<keyword evidence="4 5" id="KW-0472">Membrane</keyword>
<feature type="transmembrane region" description="Helical" evidence="5">
    <location>
        <begin position="129"/>
        <end position="148"/>
    </location>
</feature>
<organism evidence="7 8">
    <name type="scientific">Gigaspora margarita</name>
    <dbReference type="NCBI Taxonomy" id="4874"/>
    <lineage>
        <taxon>Eukaryota</taxon>
        <taxon>Fungi</taxon>
        <taxon>Fungi incertae sedis</taxon>
        <taxon>Mucoromycota</taxon>
        <taxon>Glomeromycotina</taxon>
        <taxon>Glomeromycetes</taxon>
        <taxon>Diversisporales</taxon>
        <taxon>Gigasporaceae</taxon>
        <taxon>Gigaspora</taxon>
    </lineage>
</organism>
<evidence type="ECO:0000256" key="3">
    <source>
        <dbReference type="ARBA" id="ARBA00022989"/>
    </source>
</evidence>
<sequence length="309" mass="35109">MSDNSVTDFQPPGLNIIAPLATIFTIFNAISLTYLLTRISILWWKTKRSLTMVHRVPFYFAFGEFLFFLVNLVNGVYTTVHQFPIQGEACKIMGGITFFFFASNVTLSGALSLTTYLRICREIVIDLGTYDYKLFLPIILTSLMLTLIGDKNYGQSRFWCFSSPTDTITALISALLIVIILLVTLYCHIMTLVEVYNALNRFGAKFGQVDFIVARRITFYILIVILEWVPVMIYLVAQIFHYESLWIYLAATLSVSFGGIGNTILYIIYEKWRNRYSPTASENARRSSGIEMTRSVVITSTSCTNENCS</sequence>
<keyword evidence="8" id="KW-1185">Reference proteome</keyword>
<keyword evidence="2 5" id="KW-0812">Transmembrane</keyword>
<feature type="transmembrane region" description="Helical" evidence="5">
    <location>
        <begin position="246"/>
        <end position="269"/>
    </location>
</feature>
<feature type="transmembrane region" description="Helical" evidence="5">
    <location>
        <begin position="92"/>
        <end position="117"/>
    </location>
</feature>
<evidence type="ECO:0000259" key="6">
    <source>
        <dbReference type="PROSITE" id="PS50262"/>
    </source>
</evidence>
<evidence type="ECO:0000313" key="7">
    <source>
        <dbReference type="EMBL" id="KAF0515760.1"/>
    </source>
</evidence>
<dbReference type="SUPFAM" id="SSF81321">
    <property type="entry name" value="Family A G protein-coupled receptor-like"/>
    <property type="match status" value="1"/>
</dbReference>
<feature type="transmembrane region" description="Helical" evidence="5">
    <location>
        <begin position="217"/>
        <end position="240"/>
    </location>
</feature>
<evidence type="ECO:0000256" key="5">
    <source>
        <dbReference type="SAM" id="Phobius"/>
    </source>
</evidence>
<accession>A0A8H4EM84</accession>
<dbReference type="GO" id="GO:0004930">
    <property type="term" value="F:G protein-coupled receptor activity"/>
    <property type="evidence" value="ECO:0007669"/>
    <property type="project" value="TreeGrafter"/>
</dbReference>
<comment type="subcellular location">
    <subcellularLocation>
        <location evidence="1">Membrane</location>
        <topology evidence="1">Multi-pass membrane protein</topology>
    </subcellularLocation>
</comment>
<name>A0A8H4EM84_GIGMA</name>
<dbReference type="Proteomes" id="UP000439903">
    <property type="component" value="Unassembled WGS sequence"/>
</dbReference>
<feature type="transmembrane region" description="Helical" evidence="5">
    <location>
        <begin position="168"/>
        <end position="196"/>
    </location>
</feature>
<keyword evidence="3 5" id="KW-1133">Transmembrane helix</keyword>
<reference evidence="7 8" key="1">
    <citation type="journal article" date="2019" name="Environ. Microbiol.">
        <title>At the nexus of three kingdoms: the genome of the mycorrhizal fungus Gigaspora margarita provides insights into plant, endobacterial and fungal interactions.</title>
        <authorList>
            <person name="Venice F."/>
            <person name="Ghignone S."/>
            <person name="Salvioli di Fossalunga A."/>
            <person name="Amselem J."/>
            <person name="Novero M."/>
            <person name="Xianan X."/>
            <person name="Sedzielewska Toro K."/>
            <person name="Morin E."/>
            <person name="Lipzen A."/>
            <person name="Grigoriev I.V."/>
            <person name="Henrissat B."/>
            <person name="Martin F.M."/>
            <person name="Bonfante P."/>
        </authorList>
    </citation>
    <scope>NUCLEOTIDE SEQUENCE [LARGE SCALE GENOMIC DNA]</scope>
    <source>
        <strain evidence="7 8">BEG34</strain>
    </source>
</reference>
<dbReference type="OrthoDB" id="5586600at2759"/>
<feature type="transmembrane region" description="Helical" evidence="5">
    <location>
        <begin position="16"/>
        <end position="37"/>
    </location>
</feature>
<dbReference type="PANTHER" id="PTHR23112:SF0">
    <property type="entry name" value="TRANSMEMBRANE PROTEIN 116"/>
    <property type="match status" value="1"/>
</dbReference>
<evidence type="ECO:0000256" key="1">
    <source>
        <dbReference type="ARBA" id="ARBA00004141"/>
    </source>
</evidence>
<dbReference type="PROSITE" id="PS50262">
    <property type="entry name" value="G_PROTEIN_RECEP_F1_2"/>
    <property type="match status" value="1"/>
</dbReference>
<dbReference type="Gene3D" id="1.20.1070.10">
    <property type="entry name" value="Rhodopsin 7-helix transmembrane proteins"/>
    <property type="match status" value="1"/>
</dbReference>
<keyword evidence="7" id="KW-0675">Receptor</keyword>
<dbReference type="EMBL" id="WTPW01000393">
    <property type="protein sequence ID" value="KAF0515760.1"/>
    <property type="molecule type" value="Genomic_DNA"/>
</dbReference>
<evidence type="ECO:0000256" key="4">
    <source>
        <dbReference type="ARBA" id="ARBA00023136"/>
    </source>
</evidence>
<dbReference type="AlphaFoldDB" id="A0A8H4EM84"/>
<evidence type="ECO:0000313" key="8">
    <source>
        <dbReference type="Proteomes" id="UP000439903"/>
    </source>
</evidence>
<dbReference type="GO" id="GO:0007189">
    <property type="term" value="P:adenylate cyclase-activating G protein-coupled receptor signaling pathway"/>
    <property type="evidence" value="ECO:0007669"/>
    <property type="project" value="TreeGrafter"/>
</dbReference>
<dbReference type="InterPro" id="IPR017452">
    <property type="entry name" value="GPCR_Rhodpsn_7TM"/>
</dbReference>
<protein>
    <submittedName>
        <fullName evidence="7">Putative g-protein coupled receptor 21</fullName>
    </submittedName>
</protein>